<evidence type="ECO:0000313" key="8">
    <source>
        <dbReference type="EMBL" id="BBO33392.1"/>
    </source>
</evidence>
<feature type="modified residue" description="4-aspartylphosphate" evidence="6">
    <location>
        <position position="58"/>
    </location>
</feature>
<reference evidence="9" key="1">
    <citation type="submission" date="2019-10" db="EMBL/GenBank/DDBJ databases">
        <title>Lacipirellula parvula gen. nov., sp. nov., representing a lineage of planctomycetes widespread in freshwater anoxic habitats, and description of the family Lacipirellulaceae.</title>
        <authorList>
            <person name="Dedysh S.N."/>
            <person name="Kulichevskaya I.S."/>
            <person name="Beletsky A.V."/>
            <person name="Rakitin A.L."/>
            <person name="Mardanov A.V."/>
            <person name="Ivanova A.A."/>
            <person name="Saltykova V.X."/>
            <person name="Rijpstra W.I.C."/>
            <person name="Sinninghe Damste J.S."/>
            <person name="Ravin N.V."/>
        </authorList>
    </citation>
    <scope>NUCLEOTIDE SEQUENCE [LARGE SCALE GENOMIC DNA]</scope>
    <source>
        <strain evidence="9">PX69</strain>
    </source>
</reference>
<evidence type="ECO:0000256" key="2">
    <source>
        <dbReference type="ARBA" id="ARBA00023012"/>
    </source>
</evidence>
<dbReference type="Proteomes" id="UP000326837">
    <property type="component" value="Chromosome"/>
</dbReference>
<keyword evidence="1 6" id="KW-0597">Phosphoprotein</keyword>
<keyword evidence="9" id="KW-1185">Reference proteome</keyword>
<gene>
    <name evidence="8" type="ORF">PLANPX_3004</name>
</gene>
<dbReference type="SUPFAM" id="SSF52172">
    <property type="entry name" value="CheY-like"/>
    <property type="match status" value="1"/>
</dbReference>
<dbReference type="KEGG" id="lpav:PLANPX_3004"/>
<keyword evidence="5" id="KW-0804">Transcription</keyword>
<evidence type="ECO:0000259" key="7">
    <source>
        <dbReference type="PROSITE" id="PS50110"/>
    </source>
</evidence>
<dbReference type="PANTHER" id="PTHR48111">
    <property type="entry name" value="REGULATOR OF RPOS"/>
    <property type="match status" value="1"/>
</dbReference>
<proteinExistence type="predicted"/>
<keyword evidence="2" id="KW-0902">Two-component regulatory system</keyword>
<dbReference type="GO" id="GO:0000156">
    <property type="term" value="F:phosphorelay response regulator activity"/>
    <property type="evidence" value="ECO:0007669"/>
    <property type="project" value="TreeGrafter"/>
</dbReference>
<evidence type="ECO:0000256" key="5">
    <source>
        <dbReference type="ARBA" id="ARBA00023163"/>
    </source>
</evidence>
<accession>A0A5K7XBR5</accession>
<organism evidence="8 9">
    <name type="scientific">Lacipirellula parvula</name>
    <dbReference type="NCBI Taxonomy" id="2650471"/>
    <lineage>
        <taxon>Bacteria</taxon>
        <taxon>Pseudomonadati</taxon>
        <taxon>Planctomycetota</taxon>
        <taxon>Planctomycetia</taxon>
        <taxon>Pirellulales</taxon>
        <taxon>Lacipirellulaceae</taxon>
        <taxon>Lacipirellula</taxon>
    </lineage>
</organism>
<evidence type="ECO:0000313" key="9">
    <source>
        <dbReference type="Proteomes" id="UP000326837"/>
    </source>
</evidence>
<name>A0A5K7XBR5_9BACT</name>
<keyword evidence="3" id="KW-0805">Transcription regulation</keyword>
<dbReference type="AlphaFoldDB" id="A0A5K7XBR5"/>
<dbReference type="GO" id="GO:0005829">
    <property type="term" value="C:cytosol"/>
    <property type="evidence" value="ECO:0007669"/>
    <property type="project" value="TreeGrafter"/>
</dbReference>
<dbReference type="EMBL" id="AP021861">
    <property type="protein sequence ID" value="BBO33392.1"/>
    <property type="molecule type" value="Genomic_DNA"/>
</dbReference>
<protein>
    <recommendedName>
        <fullName evidence="7">Response regulatory domain-containing protein</fullName>
    </recommendedName>
</protein>
<evidence type="ECO:0000256" key="4">
    <source>
        <dbReference type="ARBA" id="ARBA00023125"/>
    </source>
</evidence>
<dbReference type="PROSITE" id="PS50110">
    <property type="entry name" value="RESPONSE_REGULATORY"/>
    <property type="match status" value="1"/>
</dbReference>
<dbReference type="SMART" id="SM00448">
    <property type="entry name" value="REC"/>
    <property type="match status" value="1"/>
</dbReference>
<dbReference type="GO" id="GO:0006355">
    <property type="term" value="P:regulation of DNA-templated transcription"/>
    <property type="evidence" value="ECO:0007669"/>
    <property type="project" value="TreeGrafter"/>
</dbReference>
<dbReference type="Gene3D" id="1.10.287.130">
    <property type="match status" value="1"/>
</dbReference>
<keyword evidence="4" id="KW-0238">DNA-binding</keyword>
<sequence length="207" mass="22769">MNVPQMFRVLLVEDSEVDAALAQVELSREPQFVVAHVERLEEAISELKNVHTDAVVLDLGLPDSDGVETLTKLRHDAPHVPVIVLTSTPGELCELHTAREGADGYLVKGHTVEGQLRRAVRFAVEREGANSTEERLESDSNVVNWAKKVGEIAHTLNNLLTVMIGQTEIAFNRLPEGSSVREDLSEVLIAAERATLLTGQLLQLRRA</sequence>
<dbReference type="InterPro" id="IPR011006">
    <property type="entry name" value="CheY-like_superfamily"/>
</dbReference>
<evidence type="ECO:0000256" key="6">
    <source>
        <dbReference type="PROSITE-ProRule" id="PRU00169"/>
    </source>
</evidence>
<dbReference type="Pfam" id="PF00072">
    <property type="entry name" value="Response_reg"/>
    <property type="match status" value="1"/>
</dbReference>
<dbReference type="InterPro" id="IPR039420">
    <property type="entry name" value="WalR-like"/>
</dbReference>
<dbReference type="RefSeq" id="WP_172992045.1">
    <property type="nucleotide sequence ID" value="NZ_AP021861.1"/>
</dbReference>
<dbReference type="GO" id="GO:0000976">
    <property type="term" value="F:transcription cis-regulatory region binding"/>
    <property type="evidence" value="ECO:0007669"/>
    <property type="project" value="TreeGrafter"/>
</dbReference>
<evidence type="ECO:0000256" key="1">
    <source>
        <dbReference type="ARBA" id="ARBA00022553"/>
    </source>
</evidence>
<feature type="domain" description="Response regulatory" evidence="7">
    <location>
        <begin position="8"/>
        <end position="123"/>
    </location>
</feature>
<dbReference type="CDD" id="cd00156">
    <property type="entry name" value="REC"/>
    <property type="match status" value="1"/>
</dbReference>
<dbReference type="Gene3D" id="3.40.50.2300">
    <property type="match status" value="1"/>
</dbReference>
<dbReference type="GO" id="GO:0032993">
    <property type="term" value="C:protein-DNA complex"/>
    <property type="evidence" value="ECO:0007669"/>
    <property type="project" value="TreeGrafter"/>
</dbReference>
<dbReference type="InterPro" id="IPR001789">
    <property type="entry name" value="Sig_transdc_resp-reg_receiver"/>
</dbReference>
<evidence type="ECO:0000256" key="3">
    <source>
        <dbReference type="ARBA" id="ARBA00023015"/>
    </source>
</evidence>
<dbReference type="PANTHER" id="PTHR48111:SF1">
    <property type="entry name" value="TWO-COMPONENT RESPONSE REGULATOR ORR33"/>
    <property type="match status" value="1"/>
</dbReference>